<gene>
    <name evidence="6" type="ORF">EHS25_000195</name>
</gene>
<feature type="coiled-coil region" evidence="4">
    <location>
        <begin position="139"/>
        <end position="170"/>
    </location>
</feature>
<feature type="compositionally biased region" description="Low complexity" evidence="5">
    <location>
        <begin position="58"/>
        <end position="72"/>
    </location>
</feature>
<dbReference type="Proteomes" id="UP000279259">
    <property type="component" value="Unassembled WGS sequence"/>
</dbReference>
<dbReference type="GO" id="GO:0043022">
    <property type="term" value="F:ribosome binding"/>
    <property type="evidence" value="ECO:0007669"/>
    <property type="project" value="TreeGrafter"/>
</dbReference>
<comment type="similarity">
    <text evidence="1">Belongs to the IF-3 family.</text>
</comment>
<dbReference type="Gene3D" id="3.30.110.10">
    <property type="entry name" value="Translation initiation factor 3 (IF-3), C-terminal domain"/>
    <property type="match status" value="1"/>
</dbReference>
<name>A0A427YVN1_9TREE</name>
<keyword evidence="2" id="KW-0396">Initiation factor</keyword>
<reference evidence="6 7" key="1">
    <citation type="submission" date="2018-11" db="EMBL/GenBank/DDBJ databases">
        <title>Genome sequence of Saitozyma podzolica DSM 27192.</title>
        <authorList>
            <person name="Aliyu H."/>
            <person name="Gorte O."/>
            <person name="Ochsenreither K."/>
        </authorList>
    </citation>
    <scope>NUCLEOTIDE SEQUENCE [LARGE SCALE GENOMIC DNA]</scope>
    <source>
        <strain evidence="6 7">DSM 27192</strain>
    </source>
</reference>
<keyword evidence="3" id="KW-0648">Protein biosynthesis</keyword>
<sequence length="298" mass="33021">MLSRTIRAGTTNLSQQPVVFLRCKAPATSQHVAGPSTSVAHRAFRSLTPLLFPPPSRGGPSFSRGSGPSDASAPPPNPLTLRDAAIPFRTVRLVSSEDNSLGPPTPLRSILRSYDPSTHTLAIVSIPNDSGSDLPIPIVKLLNREEERLKARASEAKARLRRKINAENKEVQVSWSSAEGDLRHKAILAKGILEKGDQVELVFAPRSKEKIDDRRKDEIVASFKDVLDDVGSQWKEDLVNKGTRVCYWAPKASVRSEIRQKVTDAEIEKRSERDKKKEGRRRKEEERRAKAEARSAGQ</sequence>
<dbReference type="GO" id="GO:0070124">
    <property type="term" value="P:mitochondrial translational initiation"/>
    <property type="evidence" value="ECO:0007669"/>
    <property type="project" value="TreeGrafter"/>
</dbReference>
<evidence type="ECO:0000313" key="6">
    <source>
        <dbReference type="EMBL" id="RSH95109.1"/>
    </source>
</evidence>
<feature type="region of interest" description="Disordered" evidence="5">
    <location>
        <begin position="50"/>
        <end position="81"/>
    </location>
</feature>
<evidence type="ECO:0000256" key="5">
    <source>
        <dbReference type="SAM" id="MobiDB-lite"/>
    </source>
</evidence>
<dbReference type="GO" id="GO:0032790">
    <property type="term" value="P:ribosome disassembly"/>
    <property type="evidence" value="ECO:0007669"/>
    <property type="project" value="TreeGrafter"/>
</dbReference>
<comment type="caution">
    <text evidence="6">The sequence shown here is derived from an EMBL/GenBank/DDBJ whole genome shotgun (WGS) entry which is preliminary data.</text>
</comment>
<keyword evidence="7" id="KW-1185">Reference proteome</keyword>
<evidence type="ECO:0008006" key="8">
    <source>
        <dbReference type="Google" id="ProtNLM"/>
    </source>
</evidence>
<organism evidence="6 7">
    <name type="scientific">Saitozyma podzolica</name>
    <dbReference type="NCBI Taxonomy" id="1890683"/>
    <lineage>
        <taxon>Eukaryota</taxon>
        <taxon>Fungi</taxon>
        <taxon>Dikarya</taxon>
        <taxon>Basidiomycota</taxon>
        <taxon>Agaricomycotina</taxon>
        <taxon>Tremellomycetes</taxon>
        <taxon>Tremellales</taxon>
        <taxon>Trimorphomycetaceae</taxon>
        <taxon>Saitozyma</taxon>
    </lineage>
</organism>
<dbReference type="GO" id="GO:0003743">
    <property type="term" value="F:translation initiation factor activity"/>
    <property type="evidence" value="ECO:0007669"/>
    <property type="project" value="UniProtKB-KW"/>
</dbReference>
<evidence type="ECO:0000256" key="1">
    <source>
        <dbReference type="ARBA" id="ARBA00005439"/>
    </source>
</evidence>
<dbReference type="SUPFAM" id="SSF55200">
    <property type="entry name" value="Translation initiation factor IF3, C-terminal domain"/>
    <property type="match status" value="1"/>
</dbReference>
<evidence type="ECO:0000313" key="7">
    <source>
        <dbReference type="Proteomes" id="UP000279259"/>
    </source>
</evidence>
<dbReference type="EMBL" id="RSCD01000001">
    <property type="protein sequence ID" value="RSH95109.1"/>
    <property type="molecule type" value="Genomic_DNA"/>
</dbReference>
<keyword evidence="4" id="KW-0175">Coiled coil</keyword>
<dbReference type="AlphaFoldDB" id="A0A427YVN1"/>
<protein>
    <recommendedName>
        <fullName evidence="8">Translation initiation factor 3 N-terminal domain-containing protein</fullName>
    </recommendedName>
</protein>
<feature type="region of interest" description="Disordered" evidence="5">
    <location>
        <begin position="259"/>
        <end position="298"/>
    </location>
</feature>
<dbReference type="STRING" id="1890683.A0A427YVN1"/>
<dbReference type="InterPro" id="IPR001288">
    <property type="entry name" value="Translation_initiation_fac_3"/>
</dbReference>
<evidence type="ECO:0000256" key="3">
    <source>
        <dbReference type="ARBA" id="ARBA00022917"/>
    </source>
</evidence>
<dbReference type="OrthoDB" id="21573at2759"/>
<accession>A0A427YVN1</accession>
<dbReference type="PANTHER" id="PTHR10938">
    <property type="entry name" value="TRANSLATION INITIATION FACTOR IF-3"/>
    <property type="match status" value="1"/>
</dbReference>
<dbReference type="PANTHER" id="PTHR10938:SF0">
    <property type="entry name" value="TRANSLATION INITIATION FACTOR IF-3, MITOCHONDRIAL"/>
    <property type="match status" value="1"/>
</dbReference>
<dbReference type="GO" id="GO:0005739">
    <property type="term" value="C:mitochondrion"/>
    <property type="evidence" value="ECO:0007669"/>
    <property type="project" value="TreeGrafter"/>
</dbReference>
<proteinExistence type="inferred from homology"/>
<evidence type="ECO:0000256" key="2">
    <source>
        <dbReference type="ARBA" id="ARBA00022540"/>
    </source>
</evidence>
<dbReference type="InterPro" id="IPR036788">
    <property type="entry name" value="T_IF-3_C_sf"/>
</dbReference>
<evidence type="ECO:0000256" key="4">
    <source>
        <dbReference type="SAM" id="Coils"/>
    </source>
</evidence>